<evidence type="ECO:0000256" key="3">
    <source>
        <dbReference type="ARBA" id="ARBA00022723"/>
    </source>
</evidence>
<evidence type="ECO:0000256" key="6">
    <source>
        <dbReference type="ARBA" id="ARBA00022842"/>
    </source>
</evidence>
<keyword evidence="4 10" id="KW-0378">Hydrolase</keyword>
<feature type="active site" description="Phosphoserine intermediate" evidence="7">
    <location>
        <position position="80"/>
    </location>
</feature>
<feature type="binding site" evidence="8">
    <location>
        <position position="269"/>
    </location>
    <ligand>
        <name>Zn(2+)</name>
        <dbReference type="ChEBI" id="CHEBI:29105"/>
        <label>2</label>
    </ligand>
</feature>
<feature type="binding site" evidence="8">
    <location>
        <position position="30"/>
    </location>
    <ligand>
        <name>Zn(2+)</name>
        <dbReference type="ChEBI" id="CHEBI:29105"/>
        <label>2</label>
    </ligand>
</feature>
<proteinExistence type="inferred from homology"/>
<evidence type="ECO:0000256" key="4">
    <source>
        <dbReference type="ARBA" id="ARBA00022801"/>
    </source>
</evidence>
<name>A0AAV8YID0_9CUCU</name>
<keyword evidence="12" id="KW-1185">Reference proteome</keyword>
<dbReference type="PRINTS" id="PR00113">
    <property type="entry name" value="ALKPHPHTASE"/>
</dbReference>
<gene>
    <name evidence="11" type="ORF">NQ318_006879</name>
</gene>
<dbReference type="PANTHER" id="PTHR11596:SF83">
    <property type="entry name" value="ALKALINE PHOSPHATASE 4"/>
    <property type="match status" value="1"/>
</dbReference>
<dbReference type="EMBL" id="JAPWTK010000084">
    <property type="protein sequence ID" value="KAJ8951450.1"/>
    <property type="molecule type" value="Genomic_DNA"/>
</dbReference>
<dbReference type="Pfam" id="PF00245">
    <property type="entry name" value="Alk_phosphatase"/>
    <property type="match status" value="1"/>
</dbReference>
<accession>A0AAV8YID0</accession>
<dbReference type="PANTHER" id="PTHR11596">
    <property type="entry name" value="ALKALINE PHOSPHATASE"/>
    <property type="match status" value="1"/>
</dbReference>
<organism evidence="11 12">
    <name type="scientific">Aromia moschata</name>
    <dbReference type="NCBI Taxonomy" id="1265417"/>
    <lineage>
        <taxon>Eukaryota</taxon>
        <taxon>Metazoa</taxon>
        <taxon>Ecdysozoa</taxon>
        <taxon>Arthropoda</taxon>
        <taxon>Hexapoda</taxon>
        <taxon>Insecta</taxon>
        <taxon>Pterygota</taxon>
        <taxon>Neoptera</taxon>
        <taxon>Endopterygota</taxon>
        <taxon>Coleoptera</taxon>
        <taxon>Polyphaga</taxon>
        <taxon>Cucujiformia</taxon>
        <taxon>Chrysomeloidea</taxon>
        <taxon>Cerambycidae</taxon>
        <taxon>Cerambycinae</taxon>
        <taxon>Callichromatini</taxon>
        <taxon>Aromia</taxon>
    </lineage>
</organism>
<dbReference type="CDD" id="cd16012">
    <property type="entry name" value="ALP"/>
    <property type="match status" value="1"/>
</dbReference>
<feature type="binding site" evidence="8">
    <location>
        <position position="305"/>
    </location>
    <ligand>
        <name>Zn(2+)</name>
        <dbReference type="ChEBI" id="CHEBI:29105"/>
        <label>2</label>
    </ligand>
</feature>
<evidence type="ECO:0000256" key="9">
    <source>
        <dbReference type="RuleBase" id="RU003946"/>
    </source>
</evidence>
<comment type="cofactor">
    <cofactor evidence="8">
        <name>Zn(2+)</name>
        <dbReference type="ChEBI" id="CHEBI:29105"/>
    </cofactor>
    <text evidence="8">Binds 2 Zn(2+) ions.</text>
</comment>
<dbReference type="SMART" id="SM00098">
    <property type="entry name" value="alkPPc"/>
    <property type="match status" value="1"/>
</dbReference>
<keyword evidence="5 8" id="KW-0862">Zinc</keyword>
<evidence type="ECO:0000313" key="12">
    <source>
        <dbReference type="Proteomes" id="UP001162162"/>
    </source>
</evidence>
<dbReference type="GO" id="GO:0004035">
    <property type="term" value="F:alkaline phosphatase activity"/>
    <property type="evidence" value="ECO:0007669"/>
    <property type="project" value="UniProtKB-EC"/>
</dbReference>
<evidence type="ECO:0000256" key="2">
    <source>
        <dbReference type="ARBA" id="ARBA00012647"/>
    </source>
</evidence>
<dbReference type="Proteomes" id="UP001162162">
    <property type="component" value="Unassembled WGS sequence"/>
</dbReference>
<comment type="similarity">
    <text evidence="1 9">Belongs to the alkaline phosphatase family.</text>
</comment>
<dbReference type="Gene3D" id="3.40.720.10">
    <property type="entry name" value="Alkaline Phosphatase, subunit A"/>
    <property type="match status" value="2"/>
</dbReference>
<evidence type="ECO:0000256" key="7">
    <source>
        <dbReference type="PIRSR" id="PIRSR601952-1"/>
    </source>
</evidence>
<evidence type="ECO:0000256" key="10">
    <source>
        <dbReference type="RuleBase" id="RU003947"/>
    </source>
</evidence>
<dbReference type="InterPro" id="IPR017850">
    <property type="entry name" value="Alkaline_phosphatase_core_sf"/>
</dbReference>
<evidence type="ECO:0000256" key="1">
    <source>
        <dbReference type="ARBA" id="ARBA00005984"/>
    </source>
</evidence>
<keyword evidence="3 8" id="KW-0479">Metal-binding</keyword>
<comment type="caution">
    <text evidence="11">The sequence shown here is derived from an EMBL/GenBank/DDBJ whole genome shotgun (WGS) entry which is preliminary data.</text>
</comment>
<dbReference type="EC" id="3.1.3.1" evidence="2 10"/>
<protein>
    <recommendedName>
        <fullName evidence="2 10">Alkaline phosphatase</fullName>
        <ecNumber evidence="2 10">3.1.3.1</ecNumber>
    </recommendedName>
</protein>
<evidence type="ECO:0000256" key="5">
    <source>
        <dbReference type="ARBA" id="ARBA00022833"/>
    </source>
</evidence>
<sequence>MMPQLRDRVLVSYFRLSYKVAKNIIVFIGDGMGVSTITSARIYKGQRLGAAGEEYQLTFEKFSNVALVKTYAVDMQVPDSAATATAIFTGVKTRYESVGVDVNCNNSIFDEIVYEGCKVDSMMVWAQEANKHTDAKGKAKDIARQLVENAPGKNYKVILGGGQQQMGHTTNYTEFCTREDGRNLTSIWASNHTGTNYVLASNNEQLNTVTDDTEYLMGIFAPDHMPYELVRDTGPTGTPSLSDMTRKALQVLKKGPNGFVLVVSLPAHHQNYARLAMEETSEFDNAIALAINETGPDTLILVTADHSHSFTMEGYSKRGNDILGYTEKAGEDDRPFLTLGIC</sequence>
<comment type="cofactor">
    <cofactor evidence="8">
        <name>Mg(2+)</name>
        <dbReference type="ChEBI" id="CHEBI:18420"/>
    </cofactor>
    <text evidence="8">Binds 1 Mg(2+) ion.</text>
</comment>
<evidence type="ECO:0000313" key="11">
    <source>
        <dbReference type="EMBL" id="KAJ8951450.1"/>
    </source>
</evidence>
<dbReference type="InterPro" id="IPR018299">
    <property type="entry name" value="Alkaline_phosphatase_AS"/>
</dbReference>
<feature type="binding site" evidence="8">
    <location>
        <position position="306"/>
    </location>
    <ligand>
        <name>Zn(2+)</name>
        <dbReference type="ChEBI" id="CHEBI:29105"/>
        <label>2</label>
    </ligand>
</feature>
<dbReference type="AlphaFoldDB" id="A0AAV8YID0"/>
<comment type="catalytic activity">
    <reaction evidence="10">
        <text>a phosphate monoester + H2O = an alcohol + phosphate</text>
        <dbReference type="Rhea" id="RHEA:15017"/>
        <dbReference type="ChEBI" id="CHEBI:15377"/>
        <dbReference type="ChEBI" id="CHEBI:30879"/>
        <dbReference type="ChEBI" id="CHEBI:43474"/>
        <dbReference type="ChEBI" id="CHEBI:67140"/>
        <dbReference type="EC" id="3.1.3.1"/>
    </reaction>
</comment>
<dbReference type="PROSITE" id="PS00123">
    <property type="entry name" value="ALKALINE_PHOSPHATASE"/>
    <property type="match status" value="1"/>
</dbReference>
<keyword evidence="6 8" id="KW-0460">Magnesium</keyword>
<dbReference type="InterPro" id="IPR001952">
    <property type="entry name" value="Alkaline_phosphatase"/>
</dbReference>
<feature type="binding site" evidence="8">
    <location>
        <position position="30"/>
    </location>
    <ligand>
        <name>Mg(2+)</name>
        <dbReference type="ChEBI" id="CHEBI:18420"/>
    </ligand>
</feature>
<dbReference type="SUPFAM" id="SSF53649">
    <property type="entry name" value="Alkaline phosphatase-like"/>
    <property type="match status" value="1"/>
</dbReference>
<evidence type="ECO:0000256" key="8">
    <source>
        <dbReference type="PIRSR" id="PIRSR601952-2"/>
    </source>
</evidence>
<reference evidence="11" key="1">
    <citation type="journal article" date="2023" name="Insect Mol. Biol.">
        <title>Genome sequencing provides insights into the evolution of gene families encoding plant cell wall-degrading enzymes in longhorned beetles.</title>
        <authorList>
            <person name="Shin N.R."/>
            <person name="Okamura Y."/>
            <person name="Kirsch R."/>
            <person name="Pauchet Y."/>
        </authorList>
    </citation>
    <scope>NUCLEOTIDE SEQUENCE</scope>
    <source>
        <strain evidence="11">AMC_N1</strain>
    </source>
</reference>
<dbReference type="GO" id="GO:0046872">
    <property type="term" value="F:metal ion binding"/>
    <property type="evidence" value="ECO:0007669"/>
    <property type="project" value="UniProtKB-KW"/>
</dbReference>